<reference evidence="3" key="2">
    <citation type="submission" date="2021-10" db="EMBL/GenBank/DDBJ databases">
        <title>Phylogenomics reveals ancestral predisposition of the termite-cultivated fungus Termitomyces towards a domesticated lifestyle.</title>
        <authorList>
            <person name="Auxier B."/>
            <person name="Grum-Grzhimaylo A."/>
            <person name="Cardenas M.E."/>
            <person name="Lodge J.D."/>
            <person name="Laessoe T."/>
            <person name="Pedersen O."/>
            <person name="Smith M.E."/>
            <person name="Kuyper T.W."/>
            <person name="Franco-Molano E.A."/>
            <person name="Baroni T.J."/>
            <person name="Aanen D.K."/>
        </authorList>
    </citation>
    <scope>NUCLEOTIDE SEQUENCE</scope>
    <source>
        <strain evidence="3">D49</strain>
    </source>
</reference>
<keyword evidence="2" id="KW-0812">Transmembrane</keyword>
<organism evidence="3 4">
    <name type="scientific">Sphagnurus paluster</name>
    <dbReference type="NCBI Taxonomy" id="117069"/>
    <lineage>
        <taxon>Eukaryota</taxon>
        <taxon>Fungi</taxon>
        <taxon>Dikarya</taxon>
        <taxon>Basidiomycota</taxon>
        <taxon>Agaricomycotina</taxon>
        <taxon>Agaricomycetes</taxon>
        <taxon>Agaricomycetidae</taxon>
        <taxon>Agaricales</taxon>
        <taxon>Tricholomatineae</taxon>
        <taxon>Lyophyllaceae</taxon>
        <taxon>Sphagnurus</taxon>
    </lineage>
</organism>
<feature type="compositionally biased region" description="Polar residues" evidence="1">
    <location>
        <begin position="408"/>
        <end position="418"/>
    </location>
</feature>
<protein>
    <recommendedName>
        <fullName evidence="5">Transmembrane protein</fullName>
    </recommendedName>
</protein>
<feature type="transmembrane region" description="Helical" evidence="2">
    <location>
        <begin position="328"/>
        <end position="350"/>
    </location>
</feature>
<feature type="region of interest" description="Disordered" evidence="1">
    <location>
        <begin position="534"/>
        <end position="578"/>
    </location>
</feature>
<proteinExistence type="predicted"/>
<reference evidence="3" key="1">
    <citation type="submission" date="2021-02" db="EMBL/GenBank/DDBJ databases">
        <authorList>
            <person name="Nieuwenhuis M."/>
            <person name="Van De Peppel L.J.J."/>
        </authorList>
    </citation>
    <scope>NUCLEOTIDE SEQUENCE</scope>
    <source>
        <strain evidence="3">D49</strain>
    </source>
</reference>
<sequence>MASIILDQAQAQLVADGGEWTTLSMERYYAGSAIVSSFASTEFGDTGQYGRLAITFQGTQIALFGSSPPARASQNIEVSIDGGAPYTTTYGDASPPSVLQWFQSPLLPDGTHTLLISHIAGASLDYLVATPGPSTPLDAGQQLIVDDGDAAITYAGPWTRKGGQYQTGEQPYVTLTYGGAVHQAQGKGATALFQFTGTAVALYGVQDYSHLGTMQVVYTLDGVAYPQTHTVSLQTPQYRAAVIQRGNTVLFASPAGTLAAGNHTLKVEVLSLAPQMSLMLDYIVYTPSLAGEAGSGKAKETGAGTGSGTTASVPTSDSTSWSGGGVPVGAVAGGAVAGVLVLALVLFLCVRWWRRRRRTALDGSSSVSSWGSVKERADLLRVAPFMEESDARSHIHSHSRPRTPVSPGGTSTHSNSRFIPTPSSTPTPISAPLPIWSHFRTRTRSRFRHGTPTITPPPYSNTNTNTNQKRPTLVADLLRVAPFMEDADAGARSHSRPRTPVSPGGSSINSGSRFILTPTPTPAPAPTPFWSHFPFRFQHPTPPPPSPPPPTYYPNPNSRAYTPTPTPTPTPTRNRTPTPAQRMHEAVAQLNREITASGGEETPRVGELRARVEAIALGLGLGLVGVAVREREGGLGV</sequence>
<dbReference type="AlphaFoldDB" id="A0A9P7GPP9"/>
<keyword evidence="2" id="KW-0472">Membrane</keyword>
<feature type="compositionally biased region" description="Pro residues" evidence="1">
    <location>
        <begin position="540"/>
        <end position="553"/>
    </location>
</feature>
<feature type="region of interest" description="Disordered" evidence="1">
    <location>
        <begin position="488"/>
        <end position="521"/>
    </location>
</feature>
<dbReference type="OrthoDB" id="2756615at2759"/>
<evidence type="ECO:0000256" key="2">
    <source>
        <dbReference type="SAM" id="Phobius"/>
    </source>
</evidence>
<evidence type="ECO:0000256" key="1">
    <source>
        <dbReference type="SAM" id="MobiDB-lite"/>
    </source>
</evidence>
<dbReference type="EMBL" id="JABCKI010000353">
    <property type="protein sequence ID" value="KAG5650827.1"/>
    <property type="molecule type" value="Genomic_DNA"/>
</dbReference>
<dbReference type="Gene3D" id="2.60.120.260">
    <property type="entry name" value="Galactose-binding domain-like"/>
    <property type="match status" value="2"/>
</dbReference>
<feature type="region of interest" description="Disordered" evidence="1">
    <location>
        <begin position="390"/>
        <end position="425"/>
    </location>
</feature>
<evidence type="ECO:0008006" key="5">
    <source>
        <dbReference type="Google" id="ProtNLM"/>
    </source>
</evidence>
<feature type="region of interest" description="Disordered" evidence="1">
    <location>
        <begin position="447"/>
        <end position="468"/>
    </location>
</feature>
<feature type="region of interest" description="Disordered" evidence="1">
    <location>
        <begin position="291"/>
        <end position="320"/>
    </location>
</feature>
<keyword evidence="2" id="KW-1133">Transmembrane helix</keyword>
<dbReference type="Proteomes" id="UP000717328">
    <property type="component" value="Unassembled WGS sequence"/>
</dbReference>
<name>A0A9P7GPP9_9AGAR</name>
<accession>A0A9P7GPP9</accession>
<evidence type="ECO:0000313" key="4">
    <source>
        <dbReference type="Proteomes" id="UP000717328"/>
    </source>
</evidence>
<comment type="caution">
    <text evidence="3">The sequence shown here is derived from an EMBL/GenBank/DDBJ whole genome shotgun (WGS) entry which is preliminary data.</text>
</comment>
<gene>
    <name evidence="3" type="ORF">H0H81_010890</name>
</gene>
<keyword evidence="4" id="KW-1185">Reference proteome</keyword>
<evidence type="ECO:0000313" key="3">
    <source>
        <dbReference type="EMBL" id="KAG5650827.1"/>
    </source>
</evidence>